<dbReference type="EMBL" id="MHWE01000008">
    <property type="protein sequence ID" value="OHB04336.1"/>
    <property type="molecule type" value="Genomic_DNA"/>
</dbReference>
<dbReference type="GO" id="GO:0003677">
    <property type="term" value="F:DNA binding"/>
    <property type="evidence" value="ECO:0007669"/>
    <property type="project" value="InterPro"/>
</dbReference>
<comment type="caution">
    <text evidence="2">The sequence shown here is derived from an EMBL/GenBank/DDBJ whole genome shotgun (WGS) entry which is preliminary data.</text>
</comment>
<gene>
    <name evidence="2" type="ORF">A3B14_02610</name>
</gene>
<dbReference type="InterPro" id="IPR048466">
    <property type="entry name" value="DNA_pol3_delta-like_C"/>
</dbReference>
<proteinExistence type="predicted"/>
<feature type="domain" description="DNA polymerase III delta subunit-like C-terminal" evidence="1">
    <location>
        <begin position="128"/>
        <end position="237"/>
    </location>
</feature>
<dbReference type="InterPro" id="IPR008921">
    <property type="entry name" value="DNA_pol3_clamp-load_cplx_C"/>
</dbReference>
<evidence type="ECO:0000259" key="1">
    <source>
        <dbReference type="Pfam" id="PF21694"/>
    </source>
</evidence>
<name>A0A1G2U4A8_9BACT</name>
<dbReference type="AlphaFoldDB" id="A0A1G2U4A8"/>
<dbReference type="GO" id="GO:0006260">
    <property type="term" value="P:DNA replication"/>
    <property type="evidence" value="ECO:0007669"/>
    <property type="project" value="InterPro"/>
</dbReference>
<dbReference type="Gene3D" id="1.20.272.10">
    <property type="match status" value="1"/>
</dbReference>
<evidence type="ECO:0000313" key="2">
    <source>
        <dbReference type="EMBL" id="OHB04336.1"/>
    </source>
</evidence>
<sequence>MLYVLHGNDFEKARSKLRDIIRAQKNKNPDASFFRIDRDVWVGARFEELLSGQGLFQNRYIVVLDNLLSDKDTASVVVEALKDCAESKNIFIVIEEILGKDLIKKLEKYADKIQEFGRKTAIPAKPFSVFSLADALGERNGERLWVLYQKAVFSGLDPEEIQRILVWQVKAIIVASGSADAKSAGLNPFVFRKAKNFAKNYSKNELRQLSSNLVSMYHRARRGKGEFSNLLEKFVLDLQS</sequence>
<protein>
    <recommendedName>
        <fullName evidence="1">DNA polymerase III delta subunit-like C-terminal domain-containing protein</fullName>
    </recommendedName>
</protein>
<reference evidence="2 3" key="1">
    <citation type="journal article" date="2016" name="Nat. Commun.">
        <title>Thousands of microbial genomes shed light on interconnected biogeochemical processes in an aquifer system.</title>
        <authorList>
            <person name="Anantharaman K."/>
            <person name="Brown C.T."/>
            <person name="Hug L.A."/>
            <person name="Sharon I."/>
            <person name="Castelle C.J."/>
            <person name="Probst A.J."/>
            <person name="Thomas B.C."/>
            <person name="Singh A."/>
            <person name="Wilkins M.J."/>
            <person name="Karaoz U."/>
            <person name="Brodie E.L."/>
            <person name="Williams K.H."/>
            <person name="Hubbard S.S."/>
            <person name="Banfield J.F."/>
        </authorList>
    </citation>
    <scope>NUCLEOTIDE SEQUENCE [LARGE SCALE GENOMIC DNA]</scope>
</reference>
<accession>A0A1G2U4A8</accession>
<dbReference type="Proteomes" id="UP000176800">
    <property type="component" value="Unassembled WGS sequence"/>
</dbReference>
<evidence type="ECO:0000313" key="3">
    <source>
        <dbReference type="Proteomes" id="UP000176800"/>
    </source>
</evidence>
<organism evidence="2 3">
    <name type="scientific">Candidatus Zambryskibacteria bacterium RIFCSPLOWO2_01_FULL_45_21</name>
    <dbReference type="NCBI Taxonomy" id="1802761"/>
    <lineage>
        <taxon>Bacteria</taxon>
        <taxon>Candidatus Zambryskiibacteriota</taxon>
    </lineage>
</organism>
<dbReference type="Pfam" id="PF21694">
    <property type="entry name" value="DNA_pol3_delta_C"/>
    <property type="match status" value="1"/>
</dbReference>
<dbReference type="SUPFAM" id="SSF48019">
    <property type="entry name" value="post-AAA+ oligomerization domain-like"/>
    <property type="match status" value="1"/>
</dbReference>